<keyword evidence="4" id="KW-0808">Transferase</keyword>
<evidence type="ECO:0000313" key="8">
    <source>
        <dbReference type="Proteomes" id="UP000315525"/>
    </source>
</evidence>
<keyword evidence="5" id="KW-0472">Membrane</keyword>
<evidence type="ECO:0000256" key="4">
    <source>
        <dbReference type="ARBA" id="ARBA00022679"/>
    </source>
</evidence>
<dbReference type="GO" id="GO:0009247">
    <property type="term" value="P:glycolipid biosynthetic process"/>
    <property type="evidence" value="ECO:0007669"/>
    <property type="project" value="UniProtKB-ARBA"/>
</dbReference>
<comment type="subcellular location">
    <subcellularLocation>
        <location evidence="1">Cell inner membrane</location>
    </subcellularLocation>
</comment>
<dbReference type="EMBL" id="SOJN01000010">
    <property type="protein sequence ID" value="TET47731.1"/>
    <property type="molecule type" value="Genomic_DNA"/>
</dbReference>
<comment type="caution">
    <text evidence="7">The sequence shown here is derived from an EMBL/GenBank/DDBJ whole genome shotgun (WGS) entry which is preliminary data.</text>
</comment>
<dbReference type="AlphaFoldDB" id="A0A523UZC9"/>
<gene>
    <name evidence="7" type="ORF">E3J62_00605</name>
</gene>
<evidence type="ECO:0000313" key="7">
    <source>
        <dbReference type="EMBL" id="TET47731.1"/>
    </source>
</evidence>
<evidence type="ECO:0000256" key="6">
    <source>
        <dbReference type="ARBA" id="ARBA00023315"/>
    </source>
</evidence>
<keyword evidence="3" id="KW-0997">Cell inner membrane</keyword>
<dbReference type="InterPro" id="IPR004960">
    <property type="entry name" value="LipA_acyltrans"/>
</dbReference>
<reference evidence="7 8" key="1">
    <citation type="submission" date="2019-03" db="EMBL/GenBank/DDBJ databases">
        <title>Metabolic potential of uncultured bacteria and archaea associated with petroleum seepage in deep-sea sediments.</title>
        <authorList>
            <person name="Dong X."/>
            <person name="Hubert C."/>
        </authorList>
    </citation>
    <scope>NUCLEOTIDE SEQUENCE [LARGE SCALE GENOMIC DNA]</scope>
    <source>
        <strain evidence="7">E44_bin18</strain>
    </source>
</reference>
<evidence type="ECO:0000256" key="5">
    <source>
        <dbReference type="ARBA" id="ARBA00023136"/>
    </source>
</evidence>
<dbReference type="Pfam" id="PF03279">
    <property type="entry name" value="Lip_A_acyltrans"/>
    <property type="match status" value="1"/>
</dbReference>
<evidence type="ECO:0000256" key="3">
    <source>
        <dbReference type="ARBA" id="ARBA00022519"/>
    </source>
</evidence>
<evidence type="ECO:0000256" key="2">
    <source>
        <dbReference type="ARBA" id="ARBA00022475"/>
    </source>
</evidence>
<keyword evidence="2" id="KW-1003">Cell membrane</keyword>
<keyword evidence="6" id="KW-0012">Acyltransferase</keyword>
<dbReference type="GO" id="GO:0005886">
    <property type="term" value="C:plasma membrane"/>
    <property type="evidence" value="ECO:0007669"/>
    <property type="project" value="UniProtKB-SubCell"/>
</dbReference>
<organism evidence="7 8">
    <name type="scientific">candidate division TA06 bacterium</name>
    <dbReference type="NCBI Taxonomy" id="2250710"/>
    <lineage>
        <taxon>Bacteria</taxon>
        <taxon>Bacteria division TA06</taxon>
    </lineage>
</organism>
<proteinExistence type="predicted"/>
<dbReference type="Proteomes" id="UP000315525">
    <property type="component" value="Unassembled WGS sequence"/>
</dbReference>
<dbReference type="PANTHER" id="PTHR30606">
    <property type="entry name" value="LIPID A BIOSYNTHESIS LAUROYL ACYLTRANSFERASE"/>
    <property type="match status" value="1"/>
</dbReference>
<dbReference type="GO" id="GO:0016746">
    <property type="term" value="F:acyltransferase activity"/>
    <property type="evidence" value="ECO:0007669"/>
    <property type="project" value="UniProtKB-KW"/>
</dbReference>
<protein>
    <recommendedName>
        <fullName evidence="9">Lipid A biosynthesis acyltransferase</fullName>
    </recommendedName>
</protein>
<name>A0A523UZC9_UNCT6</name>
<dbReference type="CDD" id="cd07984">
    <property type="entry name" value="LPLAT_LABLAT-like"/>
    <property type="match status" value="1"/>
</dbReference>
<dbReference type="PANTHER" id="PTHR30606:SF10">
    <property type="entry name" value="PHOSPHATIDYLINOSITOL MANNOSIDE ACYLTRANSFERASE"/>
    <property type="match status" value="1"/>
</dbReference>
<accession>A0A523UZC9</accession>
<sequence>MWILFYSSMSFLARVLPRGAALFMADRLAEGAYFVAFKKARPNAIKNLTFALRGLKTEHEVKFMILEQFRNFGRFIYEFLLLPYLDERKLDKMCEMFGLDKVHEALRAGKGVIALTAHLGNWELGASAVVQKKIPITAISLPHSTSGVTRFFDNTRISKGIKVVSIDKAARMGLKALRANQCLAILGDRDFTGTGITIDFLGGKATFPVGAIRLAAKADAAICPIFAIRSKDGNYKLYCEDTYRVEKLPDGKPDIKGALHKYAGILGEYVRKFPTQWYVFDQVWQAP</sequence>
<evidence type="ECO:0000256" key="1">
    <source>
        <dbReference type="ARBA" id="ARBA00004533"/>
    </source>
</evidence>
<evidence type="ECO:0008006" key="9">
    <source>
        <dbReference type="Google" id="ProtNLM"/>
    </source>
</evidence>